<dbReference type="InterPro" id="IPR022815">
    <property type="entry name" value="Inh"/>
</dbReference>
<organism evidence="9 10">
    <name type="scientific">Pseudomonas syringae pv. persicae</name>
    <dbReference type="NCBI Taxonomy" id="237306"/>
    <lineage>
        <taxon>Bacteria</taxon>
        <taxon>Pseudomonadati</taxon>
        <taxon>Pseudomonadota</taxon>
        <taxon>Gammaproteobacteria</taxon>
        <taxon>Pseudomonadales</taxon>
        <taxon>Pseudomonadaceae</taxon>
        <taxon>Pseudomonas</taxon>
    </lineage>
</organism>
<evidence type="ECO:0000256" key="4">
    <source>
        <dbReference type="ARBA" id="ARBA00022690"/>
    </source>
</evidence>
<dbReference type="SUPFAM" id="SSF50882">
    <property type="entry name" value="beta-Barrel protease inhibitors"/>
    <property type="match status" value="1"/>
</dbReference>
<evidence type="ECO:0000256" key="5">
    <source>
        <dbReference type="ARBA" id="ARBA00022729"/>
    </source>
</evidence>
<dbReference type="Gene3D" id="2.40.128.10">
    <property type="match status" value="1"/>
</dbReference>
<dbReference type="GO" id="GO:0042597">
    <property type="term" value="C:periplasmic space"/>
    <property type="evidence" value="ECO:0007669"/>
    <property type="project" value="UniProtKB-SubCell"/>
</dbReference>
<dbReference type="PRINTS" id="PR01274">
    <property type="entry name" value="MPTASEINHBTR"/>
</dbReference>
<comment type="subcellular location">
    <subcellularLocation>
        <location evidence="1">Periplasm</location>
    </subcellularLocation>
</comment>
<comment type="similarity">
    <text evidence="2">Belongs to the protease inhibitor I38 family.</text>
</comment>
<keyword evidence="4 9" id="KW-0646">Protease inhibitor</keyword>
<accession>A0AB38ED12</accession>
<dbReference type="InterPro" id="IPR021140">
    <property type="entry name" value="Inh/Omp19"/>
</dbReference>
<protein>
    <submittedName>
        <fullName evidence="9">Protease inhibitor Inh</fullName>
    </submittedName>
</protein>
<dbReference type="GO" id="GO:0008191">
    <property type="term" value="F:metalloendopeptidase inhibitor activity"/>
    <property type="evidence" value="ECO:0007669"/>
    <property type="project" value="InterPro"/>
</dbReference>
<keyword evidence="6" id="KW-0574">Periplasm</keyword>
<evidence type="ECO:0000313" key="9">
    <source>
        <dbReference type="EMBL" id="SOQ08974.1"/>
    </source>
</evidence>
<reference evidence="9 10" key="1">
    <citation type="submission" date="2017-11" db="EMBL/GenBank/DDBJ databases">
        <authorList>
            <person name="Blom J."/>
        </authorList>
    </citation>
    <scope>NUCLEOTIDE SEQUENCE [LARGE SCALE GENOMIC DNA]</scope>
    <source>
        <strain evidence="9">NCPPB 2254</strain>
    </source>
</reference>
<keyword evidence="3" id="KW-0483">Metalloprotease inhibitor</keyword>
<evidence type="ECO:0000256" key="6">
    <source>
        <dbReference type="ARBA" id="ARBA00022764"/>
    </source>
</evidence>
<evidence type="ECO:0000313" key="10">
    <source>
        <dbReference type="Proteomes" id="UP000237580"/>
    </source>
</evidence>
<evidence type="ECO:0000256" key="7">
    <source>
        <dbReference type="ARBA" id="ARBA00023215"/>
    </source>
</evidence>
<comment type="caution">
    <text evidence="9">The sequence shown here is derived from an EMBL/GenBank/DDBJ whole genome shotgun (WGS) entry which is preliminary data.</text>
</comment>
<evidence type="ECO:0000256" key="1">
    <source>
        <dbReference type="ARBA" id="ARBA00004418"/>
    </source>
</evidence>
<evidence type="ECO:0000256" key="3">
    <source>
        <dbReference type="ARBA" id="ARBA00022608"/>
    </source>
</evidence>
<evidence type="ECO:0000259" key="8">
    <source>
        <dbReference type="Pfam" id="PF02974"/>
    </source>
</evidence>
<dbReference type="Pfam" id="PF02974">
    <property type="entry name" value="Inh"/>
    <property type="match status" value="1"/>
</dbReference>
<keyword evidence="5" id="KW-0732">Signal</keyword>
<gene>
    <name evidence="9" type="ORF">NCPPB2254_02102</name>
</gene>
<dbReference type="InterPro" id="IPR016085">
    <property type="entry name" value="Protease_inh_B-barrel_dom"/>
</dbReference>
<dbReference type="EMBL" id="ODAM01000056">
    <property type="protein sequence ID" value="SOQ08974.1"/>
    <property type="molecule type" value="Genomic_DNA"/>
</dbReference>
<keyword evidence="7" id="KW-0481">Metalloenzyme inhibitor</keyword>
<name>A0AB38ED12_9PSED</name>
<feature type="domain" description="Alkaline proteinase inhibitor/ Outer membrane lipoprotein Omp19" evidence="8">
    <location>
        <begin position="40"/>
        <end position="132"/>
    </location>
</feature>
<sequence>MIWNVPPIMNINYFVRIVPVAVVLLVGISGASMAMSLKLPNPAELSGQWRLSLQGKADDACELQLNTEAPQLTGDVACAAKWLHEPPAGWFPTPDGLALTDNQGNRLIHLNRMDEQTYEARLPGGELLILGRFAD</sequence>
<dbReference type="Proteomes" id="UP000237580">
    <property type="component" value="Unassembled WGS sequence"/>
</dbReference>
<evidence type="ECO:0000256" key="2">
    <source>
        <dbReference type="ARBA" id="ARBA00006813"/>
    </source>
</evidence>
<proteinExistence type="inferred from homology"/>
<dbReference type="AlphaFoldDB" id="A0AB38ED12"/>